<dbReference type="FunFam" id="1.10.10.60:FF:000121">
    <property type="entry name" value="Myb transcription factor"/>
    <property type="match status" value="1"/>
</dbReference>
<dbReference type="AlphaFoldDB" id="G7KSR7"/>
<dbReference type="OMA" id="KIYTFRG"/>
<reference evidence="9 12" key="2">
    <citation type="journal article" date="2014" name="BMC Genomics">
        <title>An improved genome release (version Mt4.0) for the model legume Medicago truncatula.</title>
        <authorList>
            <person name="Tang H."/>
            <person name="Krishnakumar V."/>
            <person name="Bidwell S."/>
            <person name="Rosen B."/>
            <person name="Chan A."/>
            <person name="Zhou S."/>
            <person name="Gentzbittel L."/>
            <person name="Childs K.L."/>
            <person name="Yandell M."/>
            <person name="Gundlach H."/>
            <person name="Mayer K.F."/>
            <person name="Schwartz D.C."/>
            <person name="Town C.D."/>
        </authorList>
    </citation>
    <scope>GENOME REANNOTATION</scope>
    <source>
        <strain evidence="11 12">cv. Jemalong A17</strain>
    </source>
</reference>
<feature type="domain" description="Myb-like" evidence="7">
    <location>
        <begin position="9"/>
        <end position="61"/>
    </location>
</feature>
<evidence type="ECO:0000259" key="8">
    <source>
        <dbReference type="PROSITE" id="PS51294"/>
    </source>
</evidence>
<dbReference type="InterPro" id="IPR009057">
    <property type="entry name" value="Homeodomain-like_sf"/>
</dbReference>
<protein>
    <submittedName>
        <fullName evidence="9">Myb transcription factor</fullName>
    </submittedName>
    <submittedName>
        <fullName evidence="10">Putative transcription factor MYB-HB-like family</fullName>
    </submittedName>
</protein>
<dbReference type="EMBL" id="PSQE01000007">
    <property type="protein sequence ID" value="RHN49004.1"/>
    <property type="molecule type" value="Genomic_DNA"/>
</dbReference>
<dbReference type="EMBL" id="CM001223">
    <property type="protein sequence ID" value="AES82168.1"/>
    <property type="molecule type" value="Genomic_DNA"/>
</dbReference>
<evidence type="ECO:0000256" key="6">
    <source>
        <dbReference type="ARBA" id="ARBA00023242"/>
    </source>
</evidence>
<dbReference type="GO" id="GO:0006355">
    <property type="term" value="P:regulation of DNA-templated transcription"/>
    <property type="evidence" value="ECO:0000318"/>
    <property type="project" value="GO_Central"/>
</dbReference>
<dbReference type="GO" id="GO:0046148">
    <property type="term" value="P:pigment biosynthetic process"/>
    <property type="evidence" value="ECO:0007669"/>
    <property type="project" value="UniProtKB-ARBA"/>
</dbReference>
<evidence type="ECO:0000313" key="10">
    <source>
        <dbReference type="EMBL" id="RHN49004.1"/>
    </source>
</evidence>
<dbReference type="CDD" id="cd00167">
    <property type="entry name" value="SANT"/>
    <property type="match status" value="2"/>
</dbReference>
<keyword evidence="5" id="KW-0804">Transcription</keyword>
<dbReference type="Pfam" id="PF00249">
    <property type="entry name" value="Myb_DNA-binding"/>
    <property type="match status" value="2"/>
</dbReference>
<dbReference type="InterPro" id="IPR001005">
    <property type="entry name" value="SANT/Myb"/>
</dbReference>
<dbReference type="Proteomes" id="UP000002051">
    <property type="component" value="Unassembled WGS sequence"/>
</dbReference>
<evidence type="ECO:0000256" key="4">
    <source>
        <dbReference type="ARBA" id="ARBA00023125"/>
    </source>
</evidence>
<keyword evidence="3" id="KW-0805">Transcription regulation</keyword>
<reference evidence="9 12" key="1">
    <citation type="journal article" date="2011" name="Nature">
        <title>The Medicago genome provides insight into the evolution of rhizobial symbioses.</title>
        <authorList>
            <person name="Young N.D."/>
            <person name="Debelle F."/>
            <person name="Oldroyd G.E."/>
            <person name="Geurts R."/>
            <person name="Cannon S.B."/>
            <person name="Udvardi M.K."/>
            <person name="Benedito V.A."/>
            <person name="Mayer K.F."/>
            <person name="Gouzy J."/>
            <person name="Schoof H."/>
            <person name="Van de Peer Y."/>
            <person name="Proost S."/>
            <person name="Cook D.R."/>
            <person name="Meyers B.C."/>
            <person name="Spannagl M."/>
            <person name="Cheung F."/>
            <person name="De Mita S."/>
            <person name="Krishnakumar V."/>
            <person name="Gundlach H."/>
            <person name="Zhou S."/>
            <person name="Mudge J."/>
            <person name="Bharti A.K."/>
            <person name="Murray J.D."/>
            <person name="Naoumkina M.A."/>
            <person name="Rosen B."/>
            <person name="Silverstein K.A."/>
            <person name="Tang H."/>
            <person name="Rombauts S."/>
            <person name="Zhao P.X."/>
            <person name="Zhou P."/>
            <person name="Barbe V."/>
            <person name="Bardou P."/>
            <person name="Bechner M."/>
            <person name="Bellec A."/>
            <person name="Berger A."/>
            <person name="Berges H."/>
            <person name="Bidwell S."/>
            <person name="Bisseling T."/>
            <person name="Choisne N."/>
            <person name="Couloux A."/>
            <person name="Denny R."/>
            <person name="Deshpande S."/>
            <person name="Dai X."/>
            <person name="Doyle J.J."/>
            <person name="Dudez A.M."/>
            <person name="Farmer A.D."/>
            <person name="Fouteau S."/>
            <person name="Franken C."/>
            <person name="Gibelin C."/>
            <person name="Gish J."/>
            <person name="Goldstein S."/>
            <person name="Gonzalez A.J."/>
            <person name="Green P.J."/>
            <person name="Hallab A."/>
            <person name="Hartog M."/>
            <person name="Hua A."/>
            <person name="Humphray S.J."/>
            <person name="Jeong D.H."/>
            <person name="Jing Y."/>
            <person name="Jocker A."/>
            <person name="Kenton S.M."/>
            <person name="Kim D.J."/>
            <person name="Klee K."/>
            <person name="Lai H."/>
            <person name="Lang C."/>
            <person name="Lin S."/>
            <person name="Macmil S.L."/>
            <person name="Magdelenat G."/>
            <person name="Matthews L."/>
            <person name="McCorrison J."/>
            <person name="Monaghan E.L."/>
            <person name="Mun J.H."/>
            <person name="Najar F.Z."/>
            <person name="Nicholson C."/>
            <person name="Noirot C."/>
            <person name="O'Bleness M."/>
            <person name="Paule C.R."/>
            <person name="Poulain J."/>
            <person name="Prion F."/>
            <person name="Qin B."/>
            <person name="Qu C."/>
            <person name="Retzel E.F."/>
            <person name="Riddle C."/>
            <person name="Sallet E."/>
            <person name="Samain S."/>
            <person name="Samson N."/>
            <person name="Sanders I."/>
            <person name="Saurat O."/>
            <person name="Scarpelli C."/>
            <person name="Schiex T."/>
            <person name="Segurens B."/>
            <person name="Severin A.J."/>
            <person name="Sherrier D.J."/>
            <person name="Shi R."/>
            <person name="Sims S."/>
            <person name="Singer S.R."/>
            <person name="Sinharoy S."/>
            <person name="Sterck L."/>
            <person name="Viollet A."/>
            <person name="Wang B.B."/>
            <person name="Wang K."/>
            <person name="Wang M."/>
            <person name="Wang X."/>
            <person name="Warfsmann J."/>
            <person name="Weissenbach J."/>
            <person name="White D.D."/>
            <person name="White J.D."/>
            <person name="Wiley G.B."/>
            <person name="Wincker P."/>
            <person name="Xing Y."/>
            <person name="Yang L."/>
            <person name="Yao Z."/>
            <person name="Ying F."/>
            <person name="Zhai J."/>
            <person name="Zhou L."/>
            <person name="Zuber A."/>
            <person name="Denarie J."/>
            <person name="Dixon R.A."/>
            <person name="May G.D."/>
            <person name="Schwartz D.C."/>
            <person name="Rogers J."/>
            <person name="Quetier F."/>
            <person name="Town C.D."/>
            <person name="Roe B.A."/>
        </authorList>
    </citation>
    <scope>NUCLEOTIDE SEQUENCE [LARGE SCALE GENOMIC DNA]</scope>
    <source>
        <strain evidence="9">A17</strain>
        <strain evidence="11 12">cv. Jemalong A17</strain>
    </source>
</reference>
<dbReference type="PROSITE" id="PS50090">
    <property type="entry name" value="MYB_LIKE"/>
    <property type="match status" value="2"/>
</dbReference>
<dbReference type="GO" id="GO:0045893">
    <property type="term" value="P:positive regulation of DNA-templated transcription"/>
    <property type="evidence" value="ECO:0007669"/>
    <property type="project" value="UniProtKB-ARBA"/>
</dbReference>
<dbReference type="PANTHER" id="PTHR47999:SF6">
    <property type="entry name" value="MYB-RELATED PROTEIN P"/>
    <property type="match status" value="1"/>
</dbReference>
<keyword evidence="6" id="KW-0539">Nucleus</keyword>
<name>G7KSR7_MEDTR</name>
<dbReference type="GO" id="GO:0006950">
    <property type="term" value="P:response to stress"/>
    <property type="evidence" value="ECO:0007669"/>
    <property type="project" value="UniProtKB-ARBA"/>
</dbReference>
<evidence type="ECO:0000259" key="7">
    <source>
        <dbReference type="PROSITE" id="PS50090"/>
    </source>
</evidence>
<gene>
    <name evidence="11" type="primary">11431568</name>
    <name evidence="9" type="ordered locus">MTR_7g109320</name>
    <name evidence="10" type="ORF">MtrunA17_Chr7g0269831</name>
</gene>
<dbReference type="InterPro" id="IPR015495">
    <property type="entry name" value="Myb_TF_plants"/>
</dbReference>
<dbReference type="SUPFAM" id="SSF46689">
    <property type="entry name" value="Homeodomain-like"/>
    <property type="match status" value="1"/>
</dbReference>
<organism evidence="9 12">
    <name type="scientific">Medicago truncatula</name>
    <name type="common">Barrel medic</name>
    <name type="synonym">Medicago tribuloides</name>
    <dbReference type="NCBI Taxonomy" id="3880"/>
    <lineage>
        <taxon>Eukaryota</taxon>
        <taxon>Viridiplantae</taxon>
        <taxon>Streptophyta</taxon>
        <taxon>Embryophyta</taxon>
        <taxon>Tracheophyta</taxon>
        <taxon>Spermatophyta</taxon>
        <taxon>Magnoliopsida</taxon>
        <taxon>eudicotyledons</taxon>
        <taxon>Gunneridae</taxon>
        <taxon>Pentapetalae</taxon>
        <taxon>rosids</taxon>
        <taxon>fabids</taxon>
        <taxon>Fabales</taxon>
        <taxon>Fabaceae</taxon>
        <taxon>Papilionoideae</taxon>
        <taxon>50 kb inversion clade</taxon>
        <taxon>NPAAA clade</taxon>
        <taxon>Hologalegina</taxon>
        <taxon>IRL clade</taxon>
        <taxon>Trifolieae</taxon>
        <taxon>Medicago</taxon>
    </lineage>
</organism>
<dbReference type="InterPro" id="IPR017930">
    <property type="entry name" value="Myb_dom"/>
</dbReference>
<keyword evidence="4" id="KW-0238">DNA-binding</keyword>
<proteinExistence type="predicted"/>
<accession>G7KSR7</accession>
<evidence type="ECO:0000256" key="3">
    <source>
        <dbReference type="ARBA" id="ARBA00023015"/>
    </source>
</evidence>
<dbReference type="PROSITE" id="PS51294">
    <property type="entry name" value="HTH_MYB"/>
    <property type="match status" value="2"/>
</dbReference>
<feature type="domain" description="Myb-like" evidence="7">
    <location>
        <begin position="62"/>
        <end position="112"/>
    </location>
</feature>
<feature type="domain" description="HTH myb-type" evidence="8">
    <location>
        <begin position="9"/>
        <end position="61"/>
    </location>
</feature>
<dbReference type="Gene3D" id="1.10.10.60">
    <property type="entry name" value="Homeodomain-like"/>
    <property type="match status" value="2"/>
</dbReference>
<evidence type="ECO:0000313" key="9">
    <source>
        <dbReference type="EMBL" id="AES82168.1"/>
    </source>
</evidence>
<dbReference type="FunFam" id="1.10.10.60:FF:000231">
    <property type="entry name" value="Myb transcription factor"/>
    <property type="match status" value="1"/>
</dbReference>
<dbReference type="PANTHER" id="PTHR47999">
    <property type="entry name" value="TRANSCRIPTION FACTOR MYB8-RELATED-RELATED"/>
    <property type="match status" value="1"/>
</dbReference>
<dbReference type="KEGG" id="mtr:11431568"/>
<dbReference type="Proteomes" id="UP000265566">
    <property type="component" value="Chromosome 7"/>
</dbReference>
<dbReference type="HOGENOM" id="CLU_028567_6_3_1"/>
<sequence length="355" mass="40428">MGRAPCCEKVGLKKGRWTAEEDEILTQYVKANGEGSWRSLPKNAGLLRCGKSCRLRWINYLRADLKRGNISSEEESIIIKMHASFGNRWSLIASHLPGRTDNEIKNYWNSHLSRKVYSFRGTSTTNYNNIKEIEIPSEEGIIVDTPPKRKGGRTSRWAMKKNIRYISQNVFQKSEPASIVTLPPTPTLETEKMVMGSVNGPCSSGENNDIEADCDRMFGPDLKVINDGELLDFNDIIMDALEVEEVKESNDENVVVINEIVVGDKDTNTNGTKGIERNDNVTNQCSNEELNSSGLDDNLDWESVMPLLNQKGQSLLWEQDENMLTWLLDDDQWEKDFQRFRDIDPQKQNALVSWF</sequence>
<dbReference type="GO" id="GO:0005634">
    <property type="term" value="C:nucleus"/>
    <property type="evidence" value="ECO:0000318"/>
    <property type="project" value="GO_Central"/>
</dbReference>
<dbReference type="Gramene" id="rna43783">
    <property type="protein sequence ID" value="RHN49004.1"/>
    <property type="gene ID" value="gene43783"/>
</dbReference>
<dbReference type="EnsemblPlants" id="AES82168">
    <property type="protein sequence ID" value="AES82168"/>
    <property type="gene ID" value="MTR_7g109320"/>
</dbReference>
<comment type="subcellular location">
    <subcellularLocation>
        <location evidence="1">Nucleus</location>
    </subcellularLocation>
</comment>
<dbReference type="GO" id="GO:0000987">
    <property type="term" value="F:cis-regulatory region sequence-specific DNA binding"/>
    <property type="evidence" value="ECO:0000318"/>
    <property type="project" value="GO_Central"/>
</dbReference>
<feature type="domain" description="HTH myb-type" evidence="8">
    <location>
        <begin position="62"/>
        <end position="116"/>
    </location>
</feature>
<reference evidence="10" key="4">
    <citation type="journal article" date="2018" name="Nat. Plants">
        <title>Whole-genome landscape of Medicago truncatula symbiotic genes.</title>
        <authorList>
            <person name="Pecrix Y."/>
            <person name="Gamas P."/>
            <person name="Carrere S."/>
        </authorList>
    </citation>
    <scope>NUCLEOTIDE SEQUENCE</scope>
    <source>
        <tissue evidence="10">Leaves</tissue>
    </source>
</reference>
<keyword evidence="12" id="KW-1185">Reference proteome</keyword>
<dbReference type="SMART" id="SM00717">
    <property type="entry name" value="SANT"/>
    <property type="match status" value="2"/>
</dbReference>
<dbReference type="eggNOG" id="KOG0048">
    <property type="taxonomic scope" value="Eukaryota"/>
</dbReference>
<evidence type="ECO:0000256" key="2">
    <source>
        <dbReference type="ARBA" id="ARBA00022737"/>
    </source>
</evidence>
<reference evidence="11" key="3">
    <citation type="submission" date="2015-04" db="UniProtKB">
        <authorList>
            <consortium name="EnsemblPlants"/>
        </authorList>
    </citation>
    <scope>IDENTIFICATION</scope>
    <source>
        <strain evidence="11">cv. Jemalong A17</strain>
    </source>
</reference>
<keyword evidence="2" id="KW-0677">Repeat</keyword>
<evidence type="ECO:0000313" key="11">
    <source>
        <dbReference type="EnsemblPlants" id="AES82168"/>
    </source>
</evidence>
<dbReference type="OrthoDB" id="2143914at2759"/>
<evidence type="ECO:0000313" key="12">
    <source>
        <dbReference type="Proteomes" id="UP000002051"/>
    </source>
</evidence>
<evidence type="ECO:0000256" key="5">
    <source>
        <dbReference type="ARBA" id="ARBA00023163"/>
    </source>
</evidence>
<evidence type="ECO:0000256" key="1">
    <source>
        <dbReference type="ARBA" id="ARBA00004123"/>
    </source>
</evidence>
<dbReference type="STRING" id="3880.G7KSR7"/>
<dbReference type="PaxDb" id="3880-AES82168"/>